<reference evidence="2" key="1">
    <citation type="journal article" date="2022" name="Mol. Ecol. Resour.">
        <title>The genomes of chicory, endive, great burdock and yacon provide insights into Asteraceae palaeo-polyploidization history and plant inulin production.</title>
        <authorList>
            <person name="Fan W."/>
            <person name="Wang S."/>
            <person name="Wang H."/>
            <person name="Wang A."/>
            <person name="Jiang F."/>
            <person name="Liu H."/>
            <person name="Zhao H."/>
            <person name="Xu D."/>
            <person name="Zhang Y."/>
        </authorList>
    </citation>
    <scope>NUCLEOTIDE SEQUENCE [LARGE SCALE GENOMIC DNA]</scope>
    <source>
        <strain evidence="2">cv. Yunnan</strain>
    </source>
</reference>
<proteinExistence type="predicted"/>
<evidence type="ECO:0000313" key="2">
    <source>
        <dbReference type="Proteomes" id="UP001056120"/>
    </source>
</evidence>
<protein>
    <submittedName>
        <fullName evidence="1">Uncharacterized protein</fullName>
    </submittedName>
</protein>
<sequence>MGTLMRTLILISLGSVGSATLSALMASLRMQNCCVYSHSVWQIKPPLSLSPYPMGESFHEAWERFKGLCNDCPHHGIEDWCFVKKFYNGCSIASRGQLDTAAGGNMMMSKSLDECFDLFEDIAMSSYQSPHTESSQRGVMYVDSNTALAA</sequence>
<name>A0ACB9J6C6_9ASTR</name>
<organism evidence="1 2">
    <name type="scientific">Smallanthus sonchifolius</name>
    <dbReference type="NCBI Taxonomy" id="185202"/>
    <lineage>
        <taxon>Eukaryota</taxon>
        <taxon>Viridiplantae</taxon>
        <taxon>Streptophyta</taxon>
        <taxon>Embryophyta</taxon>
        <taxon>Tracheophyta</taxon>
        <taxon>Spermatophyta</taxon>
        <taxon>Magnoliopsida</taxon>
        <taxon>eudicotyledons</taxon>
        <taxon>Gunneridae</taxon>
        <taxon>Pentapetalae</taxon>
        <taxon>asterids</taxon>
        <taxon>campanulids</taxon>
        <taxon>Asterales</taxon>
        <taxon>Asteraceae</taxon>
        <taxon>Asteroideae</taxon>
        <taxon>Heliantheae alliance</taxon>
        <taxon>Millerieae</taxon>
        <taxon>Smallanthus</taxon>
    </lineage>
</organism>
<accession>A0ACB9J6C6</accession>
<dbReference type="Proteomes" id="UP001056120">
    <property type="component" value="Linkage Group LG05"/>
</dbReference>
<keyword evidence="2" id="KW-1185">Reference proteome</keyword>
<reference evidence="1 2" key="2">
    <citation type="journal article" date="2022" name="Mol. Ecol. Resour.">
        <title>The genomes of chicory, endive, great burdock and yacon provide insights into Asteraceae paleo-polyploidization history and plant inulin production.</title>
        <authorList>
            <person name="Fan W."/>
            <person name="Wang S."/>
            <person name="Wang H."/>
            <person name="Wang A."/>
            <person name="Jiang F."/>
            <person name="Liu H."/>
            <person name="Zhao H."/>
            <person name="Xu D."/>
            <person name="Zhang Y."/>
        </authorList>
    </citation>
    <scope>NUCLEOTIDE SEQUENCE [LARGE SCALE GENOMIC DNA]</scope>
    <source>
        <strain evidence="2">cv. Yunnan</strain>
        <tissue evidence="1">Leaves</tissue>
    </source>
</reference>
<dbReference type="EMBL" id="CM042022">
    <property type="protein sequence ID" value="KAI3815251.1"/>
    <property type="molecule type" value="Genomic_DNA"/>
</dbReference>
<gene>
    <name evidence="1" type="ORF">L1987_14912</name>
</gene>
<comment type="caution">
    <text evidence="1">The sequence shown here is derived from an EMBL/GenBank/DDBJ whole genome shotgun (WGS) entry which is preliminary data.</text>
</comment>
<evidence type="ECO:0000313" key="1">
    <source>
        <dbReference type="EMBL" id="KAI3815251.1"/>
    </source>
</evidence>